<protein>
    <submittedName>
        <fullName evidence="1">Uncharacterized protein</fullName>
    </submittedName>
</protein>
<gene>
    <name evidence="1" type="ORF">LCGC14_2349380</name>
</gene>
<comment type="caution">
    <text evidence="1">The sequence shown here is derived from an EMBL/GenBank/DDBJ whole genome shotgun (WGS) entry which is preliminary data.</text>
</comment>
<name>A0A0F9CX37_9ZZZZ</name>
<dbReference type="AlphaFoldDB" id="A0A0F9CX37"/>
<organism evidence="1">
    <name type="scientific">marine sediment metagenome</name>
    <dbReference type="NCBI Taxonomy" id="412755"/>
    <lineage>
        <taxon>unclassified sequences</taxon>
        <taxon>metagenomes</taxon>
        <taxon>ecological metagenomes</taxon>
    </lineage>
</organism>
<evidence type="ECO:0000313" key="1">
    <source>
        <dbReference type="EMBL" id="KKL46061.1"/>
    </source>
</evidence>
<reference evidence="1" key="1">
    <citation type="journal article" date="2015" name="Nature">
        <title>Complex archaea that bridge the gap between prokaryotes and eukaryotes.</title>
        <authorList>
            <person name="Spang A."/>
            <person name="Saw J.H."/>
            <person name="Jorgensen S.L."/>
            <person name="Zaremba-Niedzwiedzka K."/>
            <person name="Martijn J."/>
            <person name="Lind A.E."/>
            <person name="van Eijk R."/>
            <person name="Schleper C."/>
            <person name="Guy L."/>
            <person name="Ettema T.J."/>
        </authorList>
    </citation>
    <scope>NUCLEOTIDE SEQUENCE</scope>
</reference>
<sequence length="98" mass="11448">MLPDKITIWKKMENNTVIDGHPLLGKHVVLGAMRASFKYEIEDQISRLLKMPSSGNDPEFWKMIEWNRIGLEKGYTAVRKLVIGDPVRLIDMRLYEDF</sequence>
<proteinExistence type="predicted"/>
<dbReference type="EMBL" id="LAZR01034169">
    <property type="protein sequence ID" value="KKL46061.1"/>
    <property type="molecule type" value="Genomic_DNA"/>
</dbReference>
<accession>A0A0F9CX37</accession>